<gene>
    <name evidence="11" type="primary">rpoN</name>
    <name evidence="11" type="ORF">QWY13_07075</name>
</gene>
<evidence type="ECO:0000256" key="1">
    <source>
        <dbReference type="ARBA" id="ARBA00008798"/>
    </source>
</evidence>
<evidence type="ECO:0000256" key="5">
    <source>
        <dbReference type="ARBA" id="ARBA00023015"/>
    </source>
</evidence>
<dbReference type="Pfam" id="PF00309">
    <property type="entry name" value="Sigma54_AID"/>
    <property type="match status" value="1"/>
</dbReference>
<dbReference type="NCBIfam" id="TIGR02395">
    <property type="entry name" value="rpoN_sigma"/>
    <property type="match status" value="1"/>
</dbReference>
<keyword evidence="7" id="KW-0238">DNA-binding</keyword>
<dbReference type="PROSITE" id="PS00717">
    <property type="entry name" value="SIGMA54_1"/>
    <property type="match status" value="1"/>
</dbReference>
<sequence>MNYSLQQRQEIKLSMTVELRQAIELLQYSTYELDQYIRAQQLENPLIELDEKETSSVYQERLHRKSRSFKEPESAVGLEPVDHKNKKDELAELAKLAFPDAETQKLLKFLIYNLDDNGYLAVQEEPPLSYSEEEMEKGVLLLQQIGPIGIGAKNLKECLLLQIQHLYPENRLAEKLVKSHLQLVADHKWKELAFCMGISMQEVKELVDFIKMLQPRPCSLTGMSETEYVTPDIIVEHQDGKLSFSLNDGYLPGIRMSSDYEIRPRAKDELSKYINGHYEKYQWLLSSIEQRRNTIIKIIDVLLVKQENFFKYGFRHLNPLILKEVAEEIGMHESTVSRATANKVVQTAFGSFELRLLFTTKLETADGSSVSQTQVKNLLQEFITQENKYKPYSDQKIAEYFNTEKGIAISRRTVSKYREDLNIPPASKRKAIQV</sequence>
<evidence type="ECO:0000259" key="9">
    <source>
        <dbReference type="Pfam" id="PF04552"/>
    </source>
</evidence>
<evidence type="ECO:0000256" key="2">
    <source>
        <dbReference type="ARBA" id="ARBA00022478"/>
    </source>
</evidence>
<evidence type="ECO:0000259" key="10">
    <source>
        <dbReference type="Pfam" id="PF04963"/>
    </source>
</evidence>
<evidence type="ECO:0000256" key="3">
    <source>
        <dbReference type="ARBA" id="ARBA00022679"/>
    </source>
</evidence>
<proteinExistence type="inferred from homology"/>
<keyword evidence="12" id="KW-1185">Reference proteome</keyword>
<keyword evidence="6" id="KW-0731">Sigma factor</keyword>
<dbReference type="PANTHER" id="PTHR32248">
    <property type="entry name" value="RNA POLYMERASE SIGMA-54 FACTOR"/>
    <property type="match status" value="1"/>
</dbReference>
<dbReference type="InterPro" id="IPR007046">
    <property type="entry name" value="RNA_pol_sigma_54_core-bd"/>
</dbReference>
<dbReference type="PIRSF" id="PIRSF000774">
    <property type="entry name" value="RpoN"/>
    <property type="match status" value="1"/>
</dbReference>
<organism evidence="11 12">
    <name type="scientific">Planococcus shenhongbingii</name>
    <dbReference type="NCBI Taxonomy" id="3058398"/>
    <lineage>
        <taxon>Bacteria</taxon>
        <taxon>Bacillati</taxon>
        <taxon>Bacillota</taxon>
        <taxon>Bacilli</taxon>
        <taxon>Bacillales</taxon>
        <taxon>Caryophanaceae</taxon>
        <taxon>Planococcus</taxon>
    </lineage>
</organism>
<dbReference type="RefSeq" id="WP_301855790.1">
    <property type="nucleotide sequence ID" value="NZ_JAUJWU010000001.1"/>
</dbReference>
<reference evidence="11 12" key="1">
    <citation type="submission" date="2023-07" db="EMBL/GenBank/DDBJ databases">
        <title>Novel species in genus Planococcus.</title>
        <authorList>
            <person name="Ning S."/>
        </authorList>
    </citation>
    <scope>NUCLEOTIDE SEQUENCE [LARGE SCALE GENOMIC DNA]</scope>
    <source>
        <strain evidence="11 12">N017</strain>
    </source>
</reference>
<dbReference type="PROSITE" id="PS50044">
    <property type="entry name" value="SIGMA54_3"/>
    <property type="match status" value="1"/>
</dbReference>
<keyword evidence="5" id="KW-0805">Transcription regulation</keyword>
<feature type="domain" description="RNA polymerase sigma factor 54 core-binding" evidence="10">
    <location>
        <begin position="86"/>
        <end position="260"/>
    </location>
</feature>
<comment type="similarity">
    <text evidence="1">Belongs to the sigma-54 factor family.</text>
</comment>
<dbReference type="EMBL" id="JAUJWU010000001">
    <property type="protein sequence ID" value="MDN7245259.1"/>
    <property type="molecule type" value="Genomic_DNA"/>
</dbReference>
<keyword evidence="3" id="KW-0808">Transferase</keyword>
<name>A0ABT8NBJ7_9BACL</name>
<comment type="caution">
    <text evidence="11">The sequence shown here is derived from an EMBL/GenBank/DDBJ whole genome shotgun (WGS) entry which is preliminary data.</text>
</comment>
<dbReference type="PRINTS" id="PR00045">
    <property type="entry name" value="SIGMA54FCT"/>
</dbReference>
<dbReference type="PANTHER" id="PTHR32248:SF4">
    <property type="entry name" value="RNA POLYMERASE SIGMA-54 FACTOR"/>
    <property type="match status" value="1"/>
</dbReference>
<dbReference type="Proteomes" id="UP001172142">
    <property type="component" value="Unassembled WGS sequence"/>
</dbReference>
<dbReference type="InterPro" id="IPR007634">
    <property type="entry name" value="RNA_pol_sigma_54_DNA-bd"/>
</dbReference>
<dbReference type="Pfam" id="PF04963">
    <property type="entry name" value="Sigma54_CBD"/>
    <property type="match status" value="1"/>
</dbReference>
<evidence type="ECO:0000256" key="6">
    <source>
        <dbReference type="ARBA" id="ARBA00023082"/>
    </source>
</evidence>
<evidence type="ECO:0000313" key="12">
    <source>
        <dbReference type="Proteomes" id="UP001172142"/>
    </source>
</evidence>
<accession>A0ABT8NBJ7</accession>
<feature type="domain" description="RNA polymerase sigma factor 54 DNA-binding" evidence="9">
    <location>
        <begin position="272"/>
        <end position="430"/>
    </location>
</feature>
<keyword evidence="8" id="KW-0804">Transcription</keyword>
<keyword evidence="4" id="KW-0548">Nucleotidyltransferase</keyword>
<protein>
    <submittedName>
        <fullName evidence="11">RNA polymerase factor sigma-54</fullName>
    </submittedName>
</protein>
<evidence type="ECO:0000256" key="7">
    <source>
        <dbReference type="ARBA" id="ARBA00023125"/>
    </source>
</evidence>
<evidence type="ECO:0000256" key="4">
    <source>
        <dbReference type="ARBA" id="ARBA00022695"/>
    </source>
</evidence>
<dbReference type="Gene3D" id="1.10.10.1330">
    <property type="entry name" value="RNA polymerase sigma-54 factor, core-binding domain"/>
    <property type="match status" value="1"/>
</dbReference>
<dbReference type="Gene3D" id="1.10.10.60">
    <property type="entry name" value="Homeodomain-like"/>
    <property type="match status" value="1"/>
</dbReference>
<dbReference type="InterPro" id="IPR000394">
    <property type="entry name" value="RNA_pol_sigma_54"/>
</dbReference>
<evidence type="ECO:0000256" key="8">
    <source>
        <dbReference type="ARBA" id="ARBA00023163"/>
    </source>
</evidence>
<evidence type="ECO:0000313" key="11">
    <source>
        <dbReference type="EMBL" id="MDN7245259.1"/>
    </source>
</evidence>
<keyword evidence="2" id="KW-0240">DNA-directed RNA polymerase</keyword>
<dbReference type="InterPro" id="IPR038709">
    <property type="entry name" value="RpoN_core-bd_sf"/>
</dbReference>
<dbReference type="Pfam" id="PF04552">
    <property type="entry name" value="Sigma54_DBD"/>
    <property type="match status" value="1"/>
</dbReference>